<protein>
    <submittedName>
        <fullName evidence="2">Uncharacterized protein</fullName>
    </submittedName>
</protein>
<feature type="compositionally biased region" description="Basic and acidic residues" evidence="1">
    <location>
        <begin position="125"/>
        <end position="136"/>
    </location>
</feature>
<evidence type="ECO:0000256" key="1">
    <source>
        <dbReference type="SAM" id="MobiDB-lite"/>
    </source>
</evidence>
<dbReference type="EMBL" id="JBIAJP010000025">
    <property type="protein sequence ID" value="MFF0009791.1"/>
    <property type="molecule type" value="Genomic_DNA"/>
</dbReference>
<gene>
    <name evidence="2" type="ORF">ACFYQT_41135</name>
</gene>
<comment type="caution">
    <text evidence="2">The sequence shown here is derived from an EMBL/GenBank/DDBJ whole genome shotgun (WGS) entry which is preliminary data.</text>
</comment>
<dbReference type="Proteomes" id="UP001601422">
    <property type="component" value="Unassembled WGS sequence"/>
</dbReference>
<proteinExistence type="predicted"/>
<reference evidence="2 3" key="1">
    <citation type="submission" date="2024-10" db="EMBL/GenBank/DDBJ databases">
        <title>The Natural Products Discovery Center: Release of the First 8490 Sequenced Strains for Exploring Actinobacteria Biosynthetic Diversity.</title>
        <authorList>
            <person name="Kalkreuter E."/>
            <person name="Kautsar S.A."/>
            <person name="Yang D."/>
            <person name="Bader C.D."/>
            <person name="Teijaro C.N."/>
            <person name="Fluegel L."/>
            <person name="Davis C.M."/>
            <person name="Simpson J.R."/>
            <person name="Lauterbach L."/>
            <person name="Steele A.D."/>
            <person name="Gui C."/>
            <person name="Meng S."/>
            <person name="Li G."/>
            <person name="Viehrig K."/>
            <person name="Ye F."/>
            <person name="Su P."/>
            <person name="Kiefer A.F."/>
            <person name="Nichols A."/>
            <person name="Cepeda A.J."/>
            <person name="Yan W."/>
            <person name="Fan B."/>
            <person name="Jiang Y."/>
            <person name="Adhikari A."/>
            <person name="Zheng C.-J."/>
            <person name="Schuster L."/>
            <person name="Cowan T.M."/>
            <person name="Smanski M.J."/>
            <person name="Chevrette M.G."/>
            <person name="De Carvalho L.P.S."/>
            <person name="Shen B."/>
        </authorList>
    </citation>
    <scope>NUCLEOTIDE SEQUENCE [LARGE SCALE GENOMIC DNA]</scope>
    <source>
        <strain evidence="2 3">NPDC005497</strain>
    </source>
</reference>
<name>A0ABW6N945_9ACTN</name>
<evidence type="ECO:0000313" key="3">
    <source>
        <dbReference type="Proteomes" id="UP001601422"/>
    </source>
</evidence>
<accession>A0ABW6N945</accession>
<sequence>MSTARSYEVTIGLFLEYLFDPRYGWIEVCAERFGEAPQEVFHEGNSVLHTVEYEGDPRRRPLTYDEVQALFDAADARPAKIKGQGRKGALTALGGSRPATARSPHRRGSRTLREPLTGCLPTTRGRSDPGRHDLPA</sequence>
<feature type="region of interest" description="Disordered" evidence="1">
    <location>
        <begin position="78"/>
        <end position="136"/>
    </location>
</feature>
<dbReference type="RefSeq" id="WP_361953788.1">
    <property type="nucleotide sequence ID" value="NZ_JBEXWI010000081.1"/>
</dbReference>
<keyword evidence="3" id="KW-1185">Reference proteome</keyword>
<organism evidence="2 3">
    <name type="scientific">Streptomyces tibetensis</name>
    <dbReference type="NCBI Taxonomy" id="2382123"/>
    <lineage>
        <taxon>Bacteria</taxon>
        <taxon>Bacillati</taxon>
        <taxon>Actinomycetota</taxon>
        <taxon>Actinomycetes</taxon>
        <taxon>Kitasatosporales</taxon>
        <taxon>Streptomycetaceae</taxon>
        <taxon>Streptomyces</taxon>
    </lineage>
</organism>
<evidence type="ECO:0000313" key="2">
    <source>
        <dbReference type="EMBL" id="MFF0009791.1"/>
    </source>
</evidence>